<dbReference type="Proteomes" id="UP001151752">
    <property type="component" value="Chromosome 6"/>
</dbReference>
<accession>A0A9Q0ZUF8</accession>
<gene>
    <name evidence="2" type="ORF">OIU74_029649</name>
</gene>
<evidence type="ECO:0000313" key="3">
    <source>
        <dbReference type="Proteomes" id="UP001151752"/>
    </source>
</evidence>
<keyword evidence="3" id="KW-1185">Reference proteome</keyword>
<name>A0A9Q0ZUF8_9ROSI</name>
<sequence length="259" mass="27318">MDLIASYASSDEEEKDQPQPWHPTAASLPGKPSLFSSLPQPKSSPLFSSIPQPKQEPTSKPQPKTETIQQPTSNLTPSESNPKKVVQFKPPINRPSILDEEDEEEEEMEKERKRKKMESLLQSDSSSVKGFLSSIPAPRNSSTLGVGSLGSGSGRRSVIETEGPTSSSAGVGAEDESGVDQSSEGYVSYDGGYVGFDHNGGDNVNYGSYESGADQSVGQNVVGVGADGVSYGGYESYGGYGDSGQYGSNWDARVSGSSG</sequence>
<organism evidence="2 3">
    <name type="scientific">Salix koriyanagi</name>
    <dbReference type="NCBI Taxonomy" id="2511006"/>
    <lineage>
        <taxon>Eukaryota</taxon>
        <taxon>Viridiplantae</taxon>
        <taxon>Streptophyta</taxon>
        <taxon>Embryophyta</taxon>
        <taxon>Tracheophyta</taxon>
        <taxon>Spermatophyta</taxon>
        <taxon>Magnoliopsida</taxon>
        <taxon>eudicotyledons</taxon>
        <taxon>Gunneridae</taxon>
        <taxon>Pentapetalae</taxon>
        <taxon>rosids</taxon>
        <taxon>fabids</taxon>
        <taxon>Malpighiales</taxon>
        <taxon>Salicaceae</taxon>
        <taxon>Saliceae</taxon>
        <taxon>Salix</taxon>
    </lineage>
</organism>
<feature type="compositionally biased region" description="Acidic residues" evidence="1">
    <location>
        <begin position="98"/>
        <end position="108"/>
    </location>
</feature>
<evidence type="ECO:0000256" key="1">
    <source>
        <dbReference type="SAM" id="MobiDB-lite"/>
    </source>
</evidence>
<reference evidence="2" key="2">
    <citation type="journal article" date="2023" name="Int. J. Mol. Sci.">
        <title>De Novo Assembly and Annotation of 11 Diverse Shrub Willow (Salix) Genomes Reveals Novel Gene Organization in Sex-Linked Regions.</title>
        <authorList>
            <person name="Hyden B."/>
            <person name="Feng K."/>
            <person name="Yates T.B."/>
            <person name="Jawdy S."/>
            <person name="Cereghino C."/>
            <person name="Smart L.B."/>
            <person name="Muchero W."/>
        </authorList>
    </citation>
    <scope>NUCLEOTIDE SEQUENCE</scope>
    <source>
        <tissue evidence="2">Shoot tip</tissue>
    </source>
</reference>
<dbReference type="InterPro" id="IPR018800">
    <property type="entry name" value="PRCC"/>
</dbReference>
<dbReference type="PANTHER" id="PTHR13621:SF2">
    <property type="entry name" value="PROLINE-RICH PROTEIN PRCC"/>
    <property type="match status" value="1"/>
</dbReference>
<evidence type="ECO:0000313" key="2">
    <source>
        <dbReference type="EMBL" id="KAJ6747224.1"/>
    </source>
</evidence>
<dbReference type="GO" id="GO:0005634">
    <property type="term" value="C:nucleus"/>
    <property type="evidence" value="ECO:0007669"/>
    <property type="project" value="TreeGrafter"/>
</dbReference>
<dbReference type="EMBL" id="JAPFFM010000009">
    <property type="protein sequence ID" value="KAJ6747224.1"/>
    <property type="molecule type" value="Genomic_DNA"/>
</dbReference>
<reference evidence="2" key="1">
    <citation type="submission" date="2022-11" db="EMBL/GenBank/DDBJ databases">
        <authorList>
            <person name="Hyden B.L."/>
            <person name="Feng K."/>
            <person name="Yates T."/>
            <person name="Jawdy S."/>
            <person name="Smart L.B."/>
            <person name="Muchero W."/>
        </authorList>
    </citation>
    <scope>NUCLEOTIDE SEQUENCE</scope>
    <source>
        <tissue evidence="2">Shoot tip</tissue>
    </source>
</reference>
<proteinExistence type="predicted"/>
<comment type="caution">
    <text evidence="2">The sequence shown here is derived from an EMBL/GenBank/DDBJ whole genome shotgun (WGS) entry which is preliminary data.</text>
</comment>
<dbReference type="PANTHER" id="PTHR13621">
    <property type="entry name" value="PROLINE-RICH PROTEIN PRCC"/>
    <property type="match status" value="1"/>
</dbReference>
<protein>
    <submittedName>
        <fullName evidence="2">PROLINE-RICH PROTEIN PRCC</fullName>
    </submittedName>
</protein>
<feature type="compositionally biased region" description="Polar residues" evidence="1">
    <location>
        <begin position="34"/>
        <end position="80"/>
    </location>
</feature>
<feature type="region of interest" description="Disordered" evidence="1">
    <location>
        <begin position="1"/>
        <end position="186"/>
    </location>
</feature>
<dbReference type="AlphaFoldDB" id="A0A9Q0ZUF8"/>